<reference evidence="4 6" key="2">
    <citation type="submission" date="2016-09" db="EMBL/GenBank/DDBJ databases">
        <title>Draft Genome Sequence of four Alteromonas macleodii strains isolated from copper coupons and grown long-term at elevated copper levels.</title>
        <authorList>
            <person name="Cusick K."/>
            <person name="Dale J."/>
            <person name="Little B."/>
            <person name="Biffinger J."/>
        </authorList>
    </citation>
    <scope>NUCLEOTIDE SEQUENCE [LARGE SCALE GENOMIC DNA]</scope>
    <source>
        <strain evidence="4 6">KCP01</strain>
    </source>
</reference>
<dbReference type="EMBL" id="MIPY01000052">
    <property type="protein sequence ID" value="OES25239.1"/>
    <property type="molecule type" value="Genomic_DNA"/>
</dbReference>
<dbReference type="PATRIC" id="fig|28108.53.peg.4324"/>
<reference evidence="3 5" key="1">
    <citation type="submission" date="2015-12" db="EMBL/GenBank/DDBJ databases">
        <authorList>
            <person name="Shamseldin A."/>
            <person name="Moawad H."/>
            <person name="Abd El-Rahim W.M."/>
            <person name="Sadowsky M.J."/>
        </authorList>
    </citation>
    <scope>NUCLEOTIDE SEQUENCE [LARGE SCALE GENOMIC DNA]</scope>
    <source>
        <strain evidence="3 5">D7</strain>
    </source>
</reference>
<dbReference type="EMBL" id="CP014323">
    <property type="protein sequence ID" value="AMJ96945.1"/>
    <property type="molecule type" value="Genomic_DNA"/>
</dbReference>
<keyword evidence="2" id="KW-0732">Signal</keyword>
<keyword evidence="6" id="KW-1185">Reference proteome</keyword>
<dbReference type="Proteomes" id="UP000063991">
    <property type="component" value="Chromosome"/>
</dbReference>
<evidence type="ECO:0000256" key="1">
    <source>
        <dbReference type="SAM" id="MobiDB-lite"/>
    </source>
</evidence>
<dbReference type="RefSeq" id="WP_012516911.1">
    <property type="nucleotide sequence ID" value="NZ_CP012203.1"/>
</dbReference>
<dbReference type="AlphaFoldDB" id="A0A126PVG9"/>
<dbReference type="GeneID" id="56265448"/>
<feature type="region of interest" description="Disordered" evidence="1">
    <location>
        <begin position="23"/>
        <end position="44"/>
    </location>
</feature>
<feature type="chain" id="PRO_5014244891" evidence="2">
    <location>
        <begin position="23"/>
        <end position="136"/>
    </location>
</feature>
<evidence type="ECO:0000313" key="4">
    <source>
        <dbReference type="EMBL" id="OES25239.1"/>
    </source>
</evidence>
<organism evidence="3 5">
    <name type="scientific">Alteromonas macleodii</name>
    <name type="common">Pseudoalteromonas macleodii</name>
    <dbReference type="NCBI Taxonomy" id="28108"/>
    <lineage>
        <taxon>Bacteria</taxon>
        <taxon>Pseudomonadati</taxon>
        <taxon>Pseudomonadota</taxon>
        <taxon>Gammaproteobacteria</taxon>
        <taxon>Alteromonadales</taxon>
        <taxon>Alteromonadaceae</taxon>
        <taxon>Alteromonas/Salinimonas group</taxon>
        <taxon>Alteromonas</taxon>
    </lineage>
</organism>
<feature type="compositionally biased region" description="Basic and acidic residues" evidence="1">
    <location>
        <begin position="25"/>
        <end position="37"/>
    </location>
</feature>
<proteinExistence type="predicted"/>
<evidence type="ECO:0000256" key="2">
    <source>
        <dbReference type="SAM" id="SignalP"/>
    </source>
</evidence>
<evidence type="ECO:0000313" key="6">
    <source>
        <dbReference type="Proteomes" id="UP000095392"/>
    </source>
</evidence>
<evidence type="ECO:0000313" key="5">
    <source>
        <dbReference type="Proteomes" id="UP000063991"/>
    </source>
</evidence>
<protein>
    <submittedName>
        <fullName evidence="3">Uncharacterized protein</fullName>
    </submittedName>
</protein>
<feature type="signal peptide" evidence="2">
    <location>
        <begin position="1"/>
        <end position="22"/>
    </location>
</feature>
<dbReference type="OrthoDB" id="6336123at2"/>
<evidence type="ECO:0000313" key="3">
    <source>
        <dbReference type="EMBL" id="AMJ96945.1"/>
    </source>
</evidence>
<gene>
    <name evidence="3" type="ORF">AVL55_01410</name>
    <name evidence="4" type="ORF">BFV95_4450</name>
</gene>
<accession>A0A126PVG9</accession>
<name>A0A126PVG9_ALTMA</name>
<dbReference type="Proteomes" id="UP000095392">
    <property type="component" value="Unassembled WGS sequence"/>
</dbReference>
<sequence length="136" mass="15829">MKKFTKSIIFSTTLVMAATSQAQQMEEHEHKGSDKPEIQTGMPMRGQDMHMMNAKIKSMKEEVNAIKEEKNPSKQREMMKKHMQSMMGMMHIMHEKMEGQPMQNQVDMAERHLKMMEVMMSKMDGSHSPESQKHSN</sequence>